<dbReference type="AlphaFoldDB" id="A0A8I4A4D5"/>
<evidence type="ECO:0000313" key="3">
    <source>
        <dbReference type="Proteomes" id="UP000008225"/>
    </source>
</evidence>
<dbReference type="InterPro" id="IPR035969">
    <property type="entry name" value="Rab-GAP_TBC_sf"/>
</dbReference>
<reference evidence="2" key="3">
    <citation type="submission" date="2025-09" db="UniProtKB">
        <authorList>
            <consortium name="Ensembl"/>
        </authorList>
    </citation>
    <scope>IDENTIFICATION</scope>
</reference>
<dbReference type="PANTHER" id="PTHR47219:SF25">
    <property type="entry name" value="RAB-GAP TBC DOMAIN-CONTAINING PROTEIN"/>
    <property type="match status" value="1"/>
</dbReference>
<feature type="domain" description="Rab-GAP TBC" evidence="1">
    <location>
        <begin position="97"/>
        <end position="244"/>
    </location>
</feature>
<proteinExistence type="predicted"/>
<dbReference type="OMA" id="HTRSRCC"/>
<dbReference type="Gene3D" id="1.10.10.750">
    <property type="entry name" value="Ypt/Rab-GAP domain of gyp1p, domain 1"/>
    <property type="match status" value="1"/>
</dbReference>
<keyword evidence="3" id="KW-1185">Reference proteome</keyword>
<dbReference type="InterPro" id="IPR050302">
    <property type="entry name" value="Rab_GAP_TBC_domain"/>
</dbReference>
<organism evidence="2 3">
    <name type="scientific">Callithrix jacchus</name>
    <name type="common">White-tufted-ear marmoset</name>
    <name type="synonym">Simia Jacchus</name>
    <dbReference type="NCBI Taxonomy" id="9483"/>
    <lineage>
        <taxon>Eukaryota</taxon>
        <taxon>Metazoa</taxon>
        <taxon>Chordata</taxon>
        <taxon>Craniata</taxon>
        <taxon>Vertebrata</taxon>
        <taxon>Euteleostomi</taxon>
        <taxon>Mammalia</taxon>
        <taxon>Eutheria</taxon>
        <taxon>Euarchontoglires</taxon>
        <taxon>Primates</taxon>
        <taxon>Haplorrhini</taxon>
        <taxon>Platyrrhini</taxon>
        <taxon>Cebidae</taxon>
        <taxon>Callitrichinae</taxon>
        <taxon>Callithrix</taxon>
        <taxon>Callithrix</taxon>
    </lineage>
</organism>
<dbReference type="Proteomes" id="UP000008225">
    <property type="component" value="Chromosome 5"/>
</dbReference>
<dbReference type="InterPro" id="IPR000195">
    <property type="entry name" value="Rab-GAP-TBC_dom"/>
</dbReference>
<dbReference type="PANTHER" id="PTHR47219">
    <property type="entry name" value="RAB GTPASE-ACTIVATING PROTEIN 1-LIKE"/>
    <property type="match status" value="1"/>
</dbReference>
<dbReference type="SUPFAM" id="SSF47923">
    <property type="entry name" value="Ypt/Rab-GAP domain of gyp1p"/>
    <property type="match status" value="1"/>
</dbReference>
<sequence>MEVDEALDMLPGQGQGNIICQVHRAGTAVGVGHGAVDNEKDTKHLEIMHETELLPVRIPEVKQRSQDTICIKNWVKVFKSWPKYKNTKKLSHIVYKGIPQAVRGQAWALLLDVDQIKTENPGKYRVMKEKSKSSPRIIRRIKLDVKYNLWDKMFTEGLRVNQQELCDILVAYSAYNPEMCYHRDLSHITAILLLYLPEEDAFWALTQLLDSKRHFLQHSTAQIKPCCRSSRAKSRCCTSTSPRP</sequence>
<dbReference type="Pfam" id="PF00566">
    <property type="entry name" value="RabGAP-TBC"/>
    <property type="match status" value="1"/>
</dbReference>
<dbReference type="GO" id="GO:0005096">
    <property type="term" value="F:GTPase activator activity"/>
    <property type="evidence" value="ECO:0007669"/>
    <property type="project" value="TreeGrafter"/>
</dbReference>
<name>A0A8I4A4D5_CALJA</name>
<dbReference type="FunFam" id="1.10.8.270:FF:000016">
    <property type="entry name" value="TBC1 domain family member 2A"/>
    <property type="match status" value="1"/>
</dbReference>
<dbReference type="Gene3D" id="1.10.8.270">
    <property type="entry name" value="putative rabgap domain of human tbc1 domain family member 14 like domains"/>
    <property type="match status" value="1"/>
</dbReference>
<reference evidence="2" key="2">
    <citation type="submission" date="2025-08" db="UniProtKB">
        <authorList>
            <consortium name="Ensembl"/>
        </authorList>
    </citation>
    <scope>IDENTIFICATION</scope>
</reference>
<evidence type="ECO:0000313" key="2">
    <source>
        <dbReference type="Ensembl" id="ENSCJAP00000092960.1"/>
    </source>
</evidence>
<dbReference type="GO" id="GO:0031267">
    <property type="term" value="F:small GTPase binding"/>
    <property type="evidence" value="ECO:0007669"/>
    <property type="project" value="TreeGrafter"/>
</dbReference>
<dbReference type="PROSITE" id="PS50086">
    <property type="entry name" value="TBC_RABGAP"/>
    <property type="match status" value="1"/>
</dbReference>
<accession>A0A8I4A4D5</accession>
<dbReference type="Ensembl" id="ENSCJAT00000134927.1">
    <property type="protein sequence ID" value="ENSCJAP00000092960.1"/>
    <property type="gene ID" value="ENSCJAG00000076456.1"/>
</dbReference>
<reference evidence="2 3" key="1">
    <citation type="submission" date="2009-03" db="EMBL/GenBank/DDBJ databases">
        <authorList>
            <person name="Warren W."/>
            <person name="Ye L."/>
            <person name="Minx P."/>
            <person name="Worley K."/>
            <person name="Gibbs R."/>
            <person name="Wilson R.K."/>
        </authorList>
    </citation>
    <scope>NUCLEOTIDE SEQUENCE [LARGE SCALE GENOMIC DNA]</scope>
</reference>
<protein>
    <recommendedName>
        <fullName evidence="1">Rab-GAP TBC domain-containing protein</fullName>
    </recommendedName>
</protein>
<dbReference type="GeneTree" id="ENSGT00940000162039"/>
<evidence type="ECO:0000259" key="1">
    <source>
        <dbReference type="PROSITE" id="PS50086"/>
    </source>
</evidence>
<dbReference type="FunFam" id="1.10.10.750:FF:000001">
    <property type="entry name" value="TBC1 domain family member 10A"/>
    <property type="match status" value="1"/>
</dbReference>